<dbReference type="Pfam" id="PF11967">
    <property type="entry name" value="RecO_N"/>
    <property type="match status" value="1"/>
</dbReference>
<dbReference type="NCBIfam" id="TIGR00613">
    <property type="entry name" value="reco"/>
    <property type="match status" value="1"/>
</dbReference>
<dbReference type="Proteomes" id="UP000051565">
    <property type="component" value="Unassembled WGS sequence"/>
</dbReference>
<accession>A0A0R2JXW7</accession>
<dbReference type="HAMAP" id="MF_00201">
    <property type="entry name" value="RecO"/>
    <property type="match status" value="1"/>
</dbReference>
<dbReference type="GO" id="GO:0043590">
    <property type="term" value="C:bacterial nucleoid"/>
    <property type="evidence" value="ECO:0007669"/>
    <property type="project" value="TreeGrafter"/>
</dbReference>
<organism evidence="9 10">
    <name type="scientific">Fructilactobacillus lindneri DSM 20690 = JCM 11027</name>
    <dbReference type="NCBI Taxonomy" id="1122148"/>
    <lineage>
        <taxon>Bacteria</taxon>
        <taxon>Bacillati</taxon>
        <taxon>Bacillota</taxon>
        <taxon>Bacilli</taxon>
        <taxon>Lactobacillales</taxon>
        <taxon>Lactobacillaceae</taxon>
        <taxon>Fructilactobacillus</taxon>
    </lineage>
</organism>
<dbReference type="AlphaFoldDB" id="A0A0R2JXW7"/>
<gene>
    <name evidence="7" type="primary">recO</name>
    <name evidence="9" type="ORF">IV52_GL000361</name>
</gene>
<evidence type="ECO:0000256" key="5">
    <source>
        <dbReference type="ARBA" id="ARBA00023204"/>
    </source>
</evidence>
<dbReference type="InterPro" id="IPR037278">
    <property type="entry name" value="ARFGAP/RecO"/>
</dbReference>
<dbReference type="InterPro" id="IPR022572">
    <property type="entry name" value="DNA_rep/recomb_RecO_N"/>
</dbReference>
<evidence type="ECO:0000256" key="6">
    <source>
        <dbReference type="ARBA" id="ARBA00033409"/>
    </source>
</evidence>
<dbReference type="PANTHER" id="PTHR33991">
    <property type="entry name" value="DNA REPAIR PROTEIN RECO"/>
    <property type="match status" value="1"/>
</dbReference>
<dbReference type="SUPFAM" id="SSF50249">
    <property type="entry name" value="Nucleic acid-binding proteins"/>
    <property type="match status" value="1"/>
</dbReference>
<dbReference type="SUPFAM" id="SSF57863">
    <property type="entry name" value="ArfGap/RecO-like zinc finger"/>
    <property type="match status" value="1"/>
</dbReference>
<dbReference type="Gene3D" id="2.40.50.140">
    <property type="entry name" value="Nucleic acid-binding proteins"/>
    <property type="match status" value="1"/>
</dbReference>
<dbReference type="PANTHER" id="PTHR33991:SF1">
    <property type="entry name" value="DNA REPAIR PROTEIN RECO"/>
    <property type="match status" value="1"/>
</dbReference>
<protein>
    <recommendedName>
        <fullName evidence="2 7">DNA repair protein RecO</fullName>
    </recommendedName>
    <alternativeName>
        <fullName evidence="6 7">Recombination protein O</fullName>
    </alternativeName>
</protein>
<evidence type="ECO:0000256" key="7">
    <source>
        <dbReference type="HAMAP-Rule" id="MF_00201"/>
    </source>
</evidence>
<proteinExistence type="inferred from homology"/>
<dbReference type="InterPro" id="IPR003717">
    <property type="entry name" value="RecO"/>
</dbReference>
<evidence type="ECO:0000256" key="4">
    <source>
        <dbReference type="ARBA" id="ARBA00023172"/>
    </source>
</evidence>
<dbReference type="InterPro" id="IPR042242">
    <property type="entry name" value="RecO_C"/>
</dbReference>
<evidence type="ECO:0000313" key="9">
    <source>
        <dbReference type="EMBL" id="KRN78957.1"/>
    </source>
</evidence>
<dbReference type="GO" id="GO:0006302">
    <property type="term" value="P:double-strand break repair"/>
    <property type="evidence" value="ECO:0007669"/>
    <property type="project" value="TreeGrafter"/>
</dbReference>
<dbReference type="STRING" id="53444.AYR59_05250"/>
<keyword evidence="5 7" id="KW-0234">DNA repair</keyword>
<feature type="domain" description="DNA replication/recombination mediator RecO N-terminal" evidence="8">
    <location>
        <begin position="12"/>
        <end position="85"/>
    </location>
</feature>
<evidence type="ECO:0000259" key="8">
    <source>
        <dbReference type="Pfam" id="PF11967"/>
    </source>
</evidence>
<keyword evidence="3 7" id="KW-0227">DNA damage</keyword>
<evidence type="ECO:0000313" key="10">
    <source>
        <dbReference type="Proteomes" id="UP000051565"/>
    </source>
</evidence>
<evidence type="ECO:0000256" key="2">
    <source>
        <dbReference type="ARBA" id="ARBA00021310"/>
    </source>
</evidence>
<reference evidence="9 10" key="1">
    <citation type="journal article" date="2015" name="Genome Announc.">
        <title>Expanding the biotechnology potential of lactobacilli through comparative genomics of 213 strains and associated genera.</title>
        <authorList>
            <person name="Sun Z."/>
            <person name="Harris H.M."/>
            <person name="McCann A."/>
            <person name="Guo C."/>
            <person name="Argimon S."/>
            <person name="Zhang W."/>
            <person name="Yang X."/>
            <person name="Jeffery I.B."/>
            <person name="Cooney J.C."/>
            <person name="Kagawa T.F."/>
            <person name="Liu W."/>
            <person name="Song Y."/>
            <person name="Salvetti E."/>
            <person name="Wrobel A."/>
            <person name="Rasinkangas P."/>
            <person name="Parkhill J."/>
            <person name="Rea M.C."/>
            <person name="O'Sullivan O."/>
            <person name="Ritari J."/>
            <person name="Douillard F.P."/>
            <person name="Paul Ross R."/>
            <person name="Yang R."/>
            <person name="Briner A.E."/>
            <person name="Felis G.E."/>
            <person name="de Vos W.M."/>
            <person name="Barrangou R."/>
            <person name="Klaenhammer T.R."/>
            <person name="Caufield P.W."/>
            <person name="Cui Y."/>
            <person name="Zhang H."/>
            <person name="O'Toole P.W."/>
        </authorList>
    </citation>
    <scope>NUCLEOTIDE SEQUENCE [LARGE SCALE GENOMIC DNA]</scope>
    <source>
        <strain evidence="9 10">DSM 20690</strain>
    </source>
</reference>
<dbReference type="PATRIC" id="fig|1122148.6.peg.380"/>
<comment type="function">
    <text evidence="7">Involved in DNA repair and RecF pathway recombination.</text>
</comment>
<comment type="caution">
    <text evidence="9">The sequence shown here is derived from an EMBL/GenBank/DDBJ whole genome shotgun (WGS) entry which is preliminary data.</text>
</comment>
<dbReference type="GO" id="GO:0006310">
    <property type="term" value="P:DNA recombination"/>
    <property type="evidence" value="ECO:0007669"/>
    <property type="project" value="UniProtKB-UniRule"/>
</dbReference>
<keyword evidence="4 7" id="KW-0233">DNA recombination</keyword>
<dbReference type="Pfam" id="PF02565">
    <property type="entry name" value="RecO_C"/>
    <property type="match status" value="1"/>
</dbReference>
<dbReference type="EMBL" id="JQBT01000032">
    <property type="protein sequence ID" value="KRN78957.1"/>
    <property type="molecule type" value="Genomic_DNA"/>
</dbReference>
<dbReference type="InterPro" id="IPR012340">
    <property type="entry name" value="NA-bd_OB-fold"/>
</dbReference>
<sequence>MILVVNTKSKSFHGILLYRKNYRERDMLVKFFTAEAGKKMFFVRGASKANFKMAGDILPFSYGTYEGTLKKDGLSYIDSANSVKHFNQISDDIYLNAYATYIMSLIDAAFDDGVPNSIWFDKLFYALNLINNGFDAQIITNIIEIQLLPIFGVAPDFKHCAVCGQQSQIYDYSEKYGGLICQNDFHLDPYRMHLDQRTIYYLCLFSVIDLNKIENIKVNEVTKNKLRQVVDKIYDNSVGLNLKSKKFLNQMRKWEIKPN</sequence>
<comment type="similarity">
    <text evidence="1 7">Belongs to the RecO family.</text>
</comment>
<evidence type="ECO:0000256" key="3">
    <source>
        <dbReference type="ARBA" id="ARBA00022763"/>
    </source>
</evidence>
<keyword evidence="10" id="KW-1185">Reference proteome</keyword>
<dbReference type="Gene3D" id="1.20.1440.120">
    <property type="entry name" value="Recombination protein O, C-terminal domain"/>
    <property type="match status" value="1"/>
</dbReference>
<name>A0A0R2JXW7_9LACO</name>
<evidence type="ECO:0000256" key="1">
    <source>
        <dbReference type="ARBA" id="ARBA00007452"/>
    </source>
</evidence>